<dbReference type="EMBL" id="JADNRY010000328">
    <property type="protein sequence ID" value="KAF9059078.1"/>
    <property type="molecule type" value="Genomic_DNA"/>
</dbReference>
<evidence type="ECO:0000313" key="1">
    <source>
        <dbReference type="EMBL" id="KAF9059078.1"/>
    </source>
</evidence>
<reference evidence="1" key="1">
    <citation type="submission" date="2020-11" db="EMBL/GenBank/DDBJ databases">
        <authorList>
            <consortium name="DOE Joint Genome Institute"/>
            <person name="Ahrendt S."/>
            <person name="Riley R."/>
            <person name="Andreopoulos W."/>
            <person name="Labutti K."/>
            <person name="Pangilinan J."/>
            <person name="Ruiz-Duenas F.J."/>
            <person name="Barrasa J.M."/>
            <person name="Sanchez-Garcia M."/>
            <person name="Camarero S."/>
            <person name="Miyauchi S."/>
            <person name="Serrano A."/>
            <person name="Linde D."/>
            <person name="Babiker R."/>
            <person name="Drula E."/>
            <person name="Ayuso-Fernandez I."/>
            <person name="Pacheco R."/>
            <person name="Padilla G."/>
            <person name="Ferreira P."/>
            <person name="Barriuso J."/>
            <person name="Kellner H."/>
            <person name="Castanera R."/>
            <person name="Alfaro M."/>
            <person name="Ramirez L."/>
            <person name="Pisabarro A.G."/>
            <person name="Kuo A."/>
            <person name="Tritt A."/>
            <person name="Lipzen A."/>
            <person name="He G."/>
            <person name="Yan M."/>
            <person name="Ng V."/>
            <person name="Cullen D."/>
            <person name="Martin F."/>
            <person name="Rosso M.-N."/>
            <person name="Henrissat B."/>
            <person name="Hibbett D."/>
            <person name="Martinez A.T."/>
            <person name="Grigoriev I.V."/>
        </authorList>
    </citation>
    <scope>NUCLEOTIDE SEQUENCE</scope>
    <source>
        <strain evidence="1">AH 40177</strain>
    </source>
</reference>
<dbReference type="OrthoDB" id="2692481at2759"/>
<proteinExistence type="predicted"/>
<gene>
    <name evidence="1" type="ORF">BDP27DRAFT_1164301</name>
</gene>
<comment type="caution">
    <text evidence="1">The sequence shown here is derived from an EMBL/GenBank/DDBJ whole genome shotgun (WGS) entry which is preliminary data.</text>
</comment>
<organism evidence="1 2">
    <name type="scientific">Rhodocollybia butyracea</name>
    <dbReference type="NCBI Taxonomy" id="206335"/>
    <lineage>
        <taxon>Eukaryota</taxon>
        <taxon>Fungi</taxon>
        <taxon>Dikarya</taxon>
        <taxon>Basidiomycota</taxon>
        <taxon>Agaricomycotina</taxon>
        <taxon>Agaricomycetes</taxon>
        <taxon>Agaricomycetidae</taxon>
        <taxon>Agaricales</taxon>
        <taxon>Marasmiineae</taxon>
        <taxon>Omphalotaceae</taxon>
        <taxon>Rhodocollybia</taxon>
    </lineage>
</organism>
<dbReference type="Proteomes" id="UP000772434">
    <property type="component" value="Unassembled WGS sequence"/>
</dbReference>
<feature type="non-terminal residue" evidence="1">
    <location>
        <position position="61"/>
    </location>
</feature>
<feature type="non-terminal residue" evidence="1">
    <location>
        <position position="1"/>
    </location>
</feature>
<keyword evidence="2" id="KW-1185">Reference proteome</keyword>
<dbReference type="AlphaFoldDB" id="A0A9P5P862"/>
<sequence length="61" mass="6718">VIARGLRNAFFTGGNSACRTHAHQHYSLYAERCAERGIAEHPRAVPSRIAKAREAEALKAE</sequence>
<name>A0A9P5P862_9AGAR</name>
<protein>
    <submittedName>
        <fullName evidence="1">Uncharacterized protein</fullName>
    </submittedName>
</protein>
<evidence type="ECO:0000313" key="2">
    <source>
        <dbReference type="Proteomes" id="UP000772434"/>
    </source>
</evidence>
<accession>A0A9P5P862</accession>